<organism evidence="3 4">
    <name type="scientific">Macrolepiota fuliginosa MF-IS2</name>
    <dbReference type="NCBI Taxonomy" id="1400762"/>
    <lineage>
        <taxon>Eukaryota</taxon>
        <taxon>Fungi</taxon>
        <taxon>Dikarya</taxon>
        <taxon>Basidiomycota</taxon>
        <taxon>Agaricomycotina</taxon>
        <taxon>Agaricomycetes</taxon>
        <taxon>Agaricomycetidae</taxon>
        <taxon>Agaricales</taxon>
        <taxon>Agaricineae</taxon>
        <taxon>Agaricaceae</taxon>
        <taxon>Macrolepiota</taxon>
    </lineage>
</organism>
<dbReference type="Proteomes" id="UP000807342">
    <property type="component" value="Unassembled WGS sequence"/>
</dbReference>
<feature type="compositionally biased region" description="Polar residues" evidence="1">
    <location>
        <begin position="1"/>
        <end position="14"/>
    </location>
</feature>
<dbReference type="InterPro" id="IPR001810">
    <property type="entry name" value="F-box_dom"/>
</dbReference>
<comment type="caution">
    <text evidence="3">The sequence shown here is derived from an EMBL/GenBank/DDBJ whole genome shotgun (WGS) entry which is preliminary data.</text>
</comment>
<dbReference type="SMART" id="SM00256">
    <property type="entry name" value="FBOX"/>
    <property type="match status" value="1"/>
</dbReference>
<dbReference type="Pfam" id="PF12937">
    <property type="entry name" value="F-box-like"/>
    <property type="match status" value="1"/>
</dbReference>
<keyword evidence="4" id="KW-1185">Reference proteome</keyword>
<protein>
    <recommendedName>
        <fullName evidence="2">F-box domain-containing protein</fullName>
    </recommendedName>
</protein>
<feature type="domain" description="F-box" evidence="2">
    <location>
        <begin position="98"/>
        <end position="147"/>
    </location>
</feature>
<evidence type="ECO:0000256" key="1">
    <source>
        <dbReference type="SAM" id="MobiDB-lite"/>
    </source>
</evidence>
<reference evidence="3" key="1">
    <citation type="submission" date="2020-11" db="EMBL/GenBank/DDBJ databases">
        <authorList>
            <consortium name="DOE Joint Genome Institute"/>
            <person name="Ahrendt S."/>
            <person name="Riley R."/>
            <person name="Andreopoulos W."/>
            <person name="Labutti K."/>
            <person name="Pangilinan J."/>
            <person name="Ruiz-Duenas F.J."/>
            <person name="Barrasa J.M."/>
            <person name="Sanchez-Garcia M."/>
            <person name="Camarero S."/>
            <person name="Miyauchi S."/>
            <person name="Serrano A."/>
            <person name="Linde D."/>
            <person name="Babiker R."/>
            <person name="Drula E."/>
            <person name="Ayuso-Fernandez I."/>
            <person name="Pacheco R."/>
            <person name="Padilla G."/>
            <person name="Ferreira P."/>
            <person name="Barriuso J."/>
            <person name="Kellner H."/>
            <person name="Castanera R."/>
            <person name="Alfaro M."/>
            <person name="Ramirez L."/>
            <person name="Pisabarro A.G."/>
            <person name="Kuo A."/>
            <person name="Tritt A."/>
            <person name="Lipzen A."/>
            <person name="He G."/>
            <person name="Yan M."/>
            <person name="Ng V."/>
            <person name="Cullen D."/>
            <person name="Martin F."/>
            <person name="Rosso M.-N."/>
            <person name="Henrissat B."/>
            <person name="Hibbett D."/>
            <person name="Martinez A.T."/>
            <person name="Grigoriev I.V."/>
        </authorList>
    </citation>
    <scope>NUCLEOTIDE SEQUENCE</scope>
    <source>
        <strain evidence="3">MF-IS2</strain>
    </source>
</reference>
<dbReference type="EMBL" id="MU151554">
    <property type="protein sequence ID" value="KAF9442873.1"/>
    <property type="molecule type" value="Genomic_DNA"/>
</dbReference>
<accession>A0A9P5X1Q0</accession>
<evidence type="ECO:0000313" key="3">
    <source>
        <dbReference type="EMBL" id="KAF9442873.1"/>
    </source>
</evidence>
<dbReference type="AlphaFoldDB" id="A0A9P5X1Q0"/>
<sequence>MEQQATPPLTQFHSLPQDELPDSPAVESPVDRTALGDRVPFMLRSREMAAFVATSSPEEQEAFEVRMARQQEALRLQEMRKARQIAKDLSTAGIMGPGTTLLDLPPEILIHILLHLPFTSVVICQLVNCHLHGLISQSTVLQYYVHLGISGLVDSPRSHLAVSERLSLLLARERRWDELDLDFYKVIDVTFPFEYNIATLSAGVFGGTALEKCRYMRIPSTATEEVKWREVYAEQKIVSHLPGFHEPDLHVLITAEPRTVYADTAKPSTVHDVQIHLNQLSTGEPHPDVLRTTISFETREEFRNPRIFMRYAGDNIVLVLRDYGGRSKPNDQVLVYEWRTGELKLSFSAPGGSYFYPVFLTTHLFLLSNEATGNLEYWRIPQSPSEPTPSRPFFLLSLPRLRSGNTFPSIWGFAEPNVGPCNASKPFYTNPEHAIVAFYISILSAGSEAVFRLFIHRSSLVGCLDQFSAFISIDEPPEPVSYDQWGPPVCRWFDGSWEESIEIVFGQKYLKTPPPAGTEGAPLTLLDFNPIDVAKVLAAENHLQAMASDESDCAREEDYRAEGVLSGYYESEYEGKGKQVALQPHEASGLRPDPLAGTIATYGSSDEPRPRPKAVTLMMDPLDDPEGCFEHTVYSSLPYTVHLSQGKYSFDALLLDEENILGIQKDGGGNVDEIHVLHYG</sequence>
<evidence type="ECO:0000313" key="4">
    <source>
        <dbReference type="Proteomes" id="UP000807342"/>
    </source>
</evidence>
<evidence type="ECO:0000259" key="2">
    <source>
        <dbReference type="PROSITE" id="PS50181"/>
    </source>
</evidence>
<dbReference type="CDD" id="cd09917">
    <property type="entry name" value="F-box_SF"/>
    <property type="match status" value="1"/>
</dbReference>
<feature type="region of interest" description="Disordered" evidence="1">
    <location>
        <begin position="1"/>
        <end position="33"/>
    </location>
</feature>
<proteinExistence type="predicted"/>
<gene>
    <name evidence="3" type="ORF">P691DRAFT_764807</name>
</gene>
<dbReference type="InterPro" id="IPR036047">
    <property type="entry name" value="F-box-like_dom_sf"/>
</dbReference>
<dbReference type="OrthoDB" id="2751409at2759"/>
<name>A0A9P5X1Q0_9AGAR</name>
<dbReference type="PROSITE" id="PS50181">
    <property type="entry name" value="FBOX"/>
    <property type="match status" value="1"/>
</dbReference>
<dbReference type="SUPFAM" id="SSF81383">
    <property type="entry name" value="F-box domain"/>
    <property type="match status" value="1"/>
</dbReference>